<sequence length="138" mass="15563">MKGNSYSSTGKKININWLQELEQLWNADCTLLAGGILKGLISHQEKKASDSRSTIKVLLSDCCNFSGKRSSHQTKYETFWRYRHIESRTCSCLSSHPSVRKIAGPLQGLTSPCWKNHEIALKAHLSGQKEGKRRTETN</sequence>
<comment type="caution">
    <text evidence="1">The sequence shown here is derived from an EMBL/GenBank/DDBJ whole genome shotgun (WGS) entry which is preliminary data.</text>
</comment>
<dbReference type="Proteomes" id="UP001604336">
    <property type="component" value="Unassembled WGS sequence"/>
</dbReference>
<gene>
    <name evidence="1" type="ORF">Adt_00344</name>
</gene>
<dbReference type="EMBL" id="JBFOLK010000001">
    <property type="protein sequence ID" value="KAL2539366.1"/>
    <property type="molecule type" value="Genomic_DNA"/>
</dbReference>
<name>A0ABD1VPT7_9LAMI</name>
<reference evidence="2" key="1">
    <citation type="submission" date="2024-07" db="EMBL/GenBank/DDBJ databases">
        <title>Two chromosome-level genome assemblies of Korean endemic species Abeliophyllum distichum and Forsythia ovata (Oleaceae).</title>
        <authorList>
            <person name="Jang H."/>
        </authorList>
    </citation>
    <scope>NUCLEOTIDE SEQUENCE [LARGE SCALE GENOMIC DNA]</scope>
</reference>
<evidence type="ECO:0000313" key="1">
    <source>
        <dbReference type="EMBL" id="KAL2539366.1"/>
    </source>
</evidence>
<proteinExistence type="predicted"/>
<protein>
    <submittedName>
        <fullName evidence="1">Uncharacterized protein</fullName>
    </submittedName>
</protein>
<evidence type="ECO:0000313" key="2">
    <source>
        <dbReference type="Proteomes" id="UP001604336"/>
    </source>
</evidence>
<accession>A0ABD1VPT7</accession>
<organism evidence="1 2">
    <name type="scientific">Abeliophyllum distichum</name>
    <dbReference type="NCBI Taxonomy" id="126358"/>
    <lineage>
        <taxon>Eukaryota</taxon>
        <taxon>Viridiplantae</taxon>
        <taxon>Streptophyta</taxon>
        <taxon>Embryophyta</taxon>
        <taxon>Tracheophyta</taxon>
        <taxon>Spermatophyta</taxon>
        <taxon>Magnoliopsida</taxon>
        <taxon>eudicotyledons</taxon>
        <taxon>Gunneridae</taxon>
        <taxon>Pentapetalae</taxon>
        <taxon>asterids</taxon>
        <taxon>lamiids</taxon>
        <taxon>Lamiales</taxon>
        <taxon>Oleaceae</taxon>
        <taxon>Forsythieae</taxon>
        <taxon>Abeliophyllum</taxon>
    </lineage>
</organism>
<dbReference type="AlphaFoldDB" id="A0ABD1VPT7"/>
<keyword evidence="2" id="KW-1185">Reference proteome</keyword>